<sequence length="133" mass="14439">MKNKFLFFSAISGFFCVAFGAIVSHALERKLDEQALVWIDKGLIYQMLHTLALFGLGLFQIANNLQNPPACRAKAFNIIGGSWALGILLFSGSLYALALNASPALRFATPVGGTLFLVGWAALAYISLRSRKN</sequence>
<dbReference type="PANTHER" id="PTHR43461:SF1">
    <property type="entry name" value="TRANSMEMBRANE PROTEIN 256"/>
    <property type="match status" value="1"/>
</dbReference>
<dbReference type="RefSeq" id="WP_078236126.1">
    <property type="nucleotide sequence ID" value="NZ_MUYA01000002.1"/>
</dbReference>
<organism evidence="7 8">
    <name type="scientific">Haemophilus paracuniculus</name>
    <dbReference type="NCBI Taxonomy" id="734"/>
    <lineage>
        <taxon>Bacteria</taxon>
        <taxon>Pseudomonadati</taxon>
        <taxon>Pseudomonadota</taxon>
        <taxon>Gammaproteobacteria</taxon>
        <taxon>Pasteurellales</taxon>
        <taxon>Pasteurellaceae</taxon>
        <taxon>Haemophilus</taxon>
    </lineage>
</organism>
<keyword evidence="3 6" id="KW-0812">Transmembrane</keyword>
<evidence type="ECO:0000313" key="8">
    <source>
        <dbReference type="Proteomes" id="UP000190867"/>
    </source>
</evidence>
<feature type="transmembrane region" description="Helical" evidence="6">
    <location>
        <begin position="104"/>
        <end position="128"/>
    </location>
</feature>
<feature type="transmembrane region" description="Helical" evidence="6">
    <location>
        <begin position="44"/>
        <end position="63"/>
    </location>
</feature>
<dbReference type="GO" id="GO:0005886">
    <property type="term" value="C:plasma membrane"/>
    <property type="evidence" value="ECO:0007669"/>
    <property type="project" value="TreeGrafter"/>
</dbReference>
<dbReference type="InterPro" id="IPR006696">
    <property type="entry name" value="DUF423"/>
</dbReference>
<name>A0A1T0AV01_9PAST</name>
<keyword evidence="4 6" id="KW-1133">Transmembrane helix</keyword>
<evidence type="ECO:0000256" key="1">
    <source>
        <dbReference type="ARBA" id="ARBA00004141"/>
    </source>
</evidence>
<gene>
    <name evidence="7" type="ORF">B0187_01645</name>
</gene>
<keyword evidence="5 6" id="KW-0472">Membrane</keyword>
<evidence type="ECO:0000256" key="6">
    <source>
        <dbReference type="SAM" id="Phobius"/>
    </source>
</evidence>
<evidence type="ECO:0000256" key="5">
    <source>
        <dbReference type="ARBA" id="ARBA00023136"/>
    </source>
</evidence>
<comment type="caution">
    <text evidence="7">The sequence shown here is derived from an EMBL/GenBank/DDBJ whole genome shotgun (WGS) entry which is preliminary data.</text>
</comment>
<accession>A0A1T0AV01</accession>
<feature type="transmembrane region" description="Helical" evidence="6">
    <location>
        <begin position="75"/>
        <end position="98"/>
    </location>
</feature>
<evidence type="ECO:0000313" key="7">
    <source>
        <dbReference type="EMBL" id="OOS00632.1"/>
    </source>
</evidence>
<evidence type="ECO:0000256" key="2">
    <source>
        <dbReference type="ARBA" id="ARBA00009694"/>
    </source>
</evidence>
<dbReference type="STRING" id="734.B0187_01645"/>
<evidence type="ECO:0000256" key="4">
    <source>
        <dbReference type="ARBA" id="ARBA00022989"/>
    </source>
</evidence>
<reference evidence="7 8" key="1">
    <citation type="submission" date="2017-02" db="EMBL/GenBank/DDBJ databases">
        <title>Draft genome sequence of Haemophilus paracuniculus CCUG 43573 type strain.</title>
        <authorList>
            <person name="Engstrom-Jakobsson H."/>
            <person name="Salva-Serra F."/>
            <person name="Thorell K."/>
            <person name="Gonzales-Siles L."/>
            <person name="Karlsson R."/>
            <person name="Boulund F."/>
            <person name="Engstrand L."/>
            <person name="Kristiansson E."/>
            <person name="Moore E."/>
        </authorList>
    </citation>
    <scope>NUCLEOTIDE SEQUENCE [LARGE SCALE GENOMIC DNA]</scope>
    <source>
        <strain evidence="7 8">CCUG 43573</strain>
    </source>
</reference>
<protein>
    <recommendedName>
        <fullName evidence="9">DUF423 domain-containing protein</fullName>
    </recommendedName>
</protein>
<keyword evidence="8" id="KW-1185">Reference proteome</keyword>
<comment type="subcellular location">
    <subcellularLocation>
        <location evidence="1">Membrane</location>
        <topology evidence="1">Multi-pass membrane protein</topology>
    </subcellularLocation>
</comment>
<dbReference type="OrthoDB" id="9802121at2"/>
<dbReference type="Proteomes" id="UP000190867">
    <property type="component" value="Unassembled WGS sequence"/>
</dbReference>
<proteinExistence type="inferred from homology"/>
<dbReference type="PANTHER" id="PTHR43461">
    <property type="entry name" value="TRANSMEMBRANE PROTEIN 256"/>
    <property type="match status" value="1"/>
</dbReference>
<evidence type="ECO:0008006" key="9">
    <source>
        <dbReference type="Google" id="ProtNLM"/>
    </source>
</evidence>
<evidence type="ECO:0000256" key="3">
    <source>
        <dbReference type="ARBA" id="ARBA00022692"/>
    </source>
</evidence>
<comment type="similarity">
    <text evidence="2">Belongs to the UPF0382 family.</text>
</comment>
<dbReference type="AlphaFoldDB" id="A0A1T0AV01"/>
<dbReference type="Pfam" id="PF04241">
    <property type="entry name" value="DUF423"/>
    <property type="match status" value="1"/>
</dbReference>
<dbReference type="EMBL" id="MUYA01000002">
    <property type="protein sequence ID" value="OOS00632.1"/>
    <property type="molecule type" value="Genomic_DNA"/>
</dbReference>